<keyword evidence="1" id="KW-0812">Transmembrane</keyword>
<feature type="transmembrane region" description="Helical" evidence="1">
    <location>
        <begin position="78"/>
        <end position="104"/>
    </location>
</feature>
<keyword evidence="1" id="KW-1133">Transmembrane helix</keyword>
<evidence type="ECO:0000256" key="1">
    <source>
        <dbReference type="SAM" id="Phobius"/>
    </source>
</evidence>
<organism evidence="2">
    <name type="scientific">bioreactor metagenome</name>
    <dbReference type="NCBI Taxonomy" id="1076179"/>
    <lineage>
        <taxon>unclassified sequences</taxon>
        <taxon>metagenomes</taxon>
        <taxon>ecological metagenomes</taxon>
    </lineage>
</organism>
<gene>
    <name evidence="2" type="ORF">SDC9_177131</name>
</gene>
<name>A0A645GS38_9ZZZZ</name>
<sequence length="199" mass="21793">MVAARRIGYIGKSIPAGIGVHDALAEIRLIELAVPPEIELRILRPIPAPEQLLCPVPVQIGLIGEGSRLGQQAQLSTFVKIIVSACVIDIAGISVLIGFEIFLGLVMDYKTVVSQNVGKRLYEITGFIGCGVHIPMDLLNAVKIRAVGRKPGVCRPYLAGGVPIEKHTVFARNNAARQRLCPILKRYALRIHRLRLIRR</sequence>
<protein>
    <submittedName>
        <fullName evidence="2">Uncharacterized protein</fullName>
    </submittedName>
</protein>
<comment type="caution">
    <text evidence="2">The sequence shown here is derived from an EMBL/GenBank/DDBJ whole genome shotgun (WGS) entry which is preliminary data.</text>
</comment>
<accession>A0A645GS38</accession>
<proteinExistence type="predicted"/>
<dbReference type="AlphaFoldDB" id="A0A645GS38"/>
<reference evidence="2" key="1">
    <citation type="submission" date="2019-08" db="EMBL/GenBank/DDBJ databases">
        <authorList>
            <person name="Kucharzyk K."/>
            <person name="Murdoch R.W."/>
            <person name="Higgins S."/>
            <person name="Loffler F."/>
        </authorList>
    </citation>
    <scope>NUCLEOTIDE SEQUENCE</scope>
</reference>
<dbReference type="EMBL" id="VSSQ01080482">
    <property type="protein sequence ID" value="MPN29678.1"/>
    <property type="molecule type" value="Genomic_DNA"/>
</dbReference>
<keyword evidence="1" id="KW-0472">Membrane</keyword>
<evidence type="ECO:0000313" key="2">
    <source>
        <dbReference type="EMBL" id="MPN29678.1"/>
    </source>
</evidence>